<dbReference type="AlphaFoldDB" id="A0A212IXU2"/>
<proteinExistence type="predicted"/>
<dbReference type="EMBL" id="FLUM01000001">
    <property type="protein sequence ID" value="SBV92008.1"/>
    <property type="molecule type" value="Genomic_DNA"/>
</dbReference>
<protein>
    <submittedName>
        <fullName evidence="1">Uncharacterized protein</fullName>
    </submittedName>
</protein>
<gene>
    <name evidence="1" type="ORF">KL86DYS1_10493</name>
</gene>
<name>A0A212IXU2_9BACT</name>
<accession>A0A212IXU2</accession>
<organism evidence="1">
    <name type="scientific">uncultured Dysgonomonas sp</name>
    <dbReference type="NCBI Taxonomy" id="206096"/>
    <lineage>
        <taxon>Bacteria</taxon>
        <taxon>Pseudomonadati</taxon>
        <taxon>Bacteroidota</taxon>
        <taxon>Bacteroidia</taxon>
        <taxon>Bacteroidales</taxon>
        <taxon>Dysgonomonadaceae</taxon>
        <taxon>Dysgonomonas</taxon>
        <taxon>environmental samples</taxon>
    </lineage>
</organism>
<reference evidence="1" key="1">
    <citation type="submission" date="2016-04" db="EMBL/GenBank/DDBJ databases">
        <authorList>
            <person name="Evans L.H."/>
            <person name="Alamgir A."/>
            <person name="Owens N."/>
            <person name="Weber N.D."/>
            <person name="Virtaneva K."/>
            <person name="Barbian K."/>
            <person name="Babar A."/>
            <person name="Rosenke K."/>
        </authorList>
    </citation>
    <scope>NUCLEOTIDE SEQUENCE</scope>
    <source>
        <strain evidence="1">86-1</strain>
    </source>
</reference>
<evidence type="ECO:0000313" key="1">
    <source>
        <dbReference type="EMBL" id="SBV92008.1"/>
    </source>
</evidence>
<sequence length="38" mass="4405">MQVTVHVELFYSNFQTSHPQILSKGDQWGIYPPCIPSR</sequence>